<evidence type="ECO:0000313" key="1">
    <source>
        <dbReference type="EMBL" id="TGZ71311.1"/>
    </source>
</evidence>
<dbReference type="EMBL" id="SJOL01004722">
    <property type="protein sequence ID" value="TGZ71312.1"/>
    <property type="molecule type" value="Genomic_DNA"/>
</dbReference>
<proteinExistence type="predicted"/>
<comment type="caution">
    <text evidence="1">The sequence shown here is derived from an EMBL/GenBank/DDBJ whole genome shotgun (WGS) entry which is preliminary data.</text>
</comment>
<protein>
    <submittedName>
        <fullName evidence="1">Uncharacterized protein</fullName>
    </submittedName>
</protein>
<organism evidence="1 2">
    <name type="scientific">Opisthorchis felineus</name>
    <dbReference type="NCBI Taxonomy" id="147828"/>
    <lineage>
        <taxon>Eukaryota</taxon>
        <taxon>Metazoa</taxon>
        <taxon>Spiralia</taxon>
        <taxon>Lophotrochozoa</taxon>
        <taxon>Platyhelminthes</taxon>
        <taxon>Trematoda</taxon>
        <taxon>Digenea</taxon>
        <taxon>Opisthorchiida</taxon>
        <taxon>Opisthorchiata</taxon>
        <taxon>Opisthorchiidae</taxon>
        <taxon>Opisthorchis</taxon>
    </lineage>
</organism>
<dbReference type="Proteomes" id="UP000308267">
    <property type="component" value="Unassembled WGS sequence"/>
</dbReference>
<dbReference type="EMBL" id="SJOL01004722">
    <property type="protein sequence ID" value="TGZ71311.1"/>
    <property type="molecule type" value="Genomic_DNA"/>
</dbReference>
<gene>
    <name evidence="1" type="ORF">CRM22_002721</name>
</gene>
<accession>A0A4S2M4R0</accession>
<sequence>MACLLEKLLDNVFPSPSTGCEACKSNVESLTSFFKSLDAKKEGVTCSLCKLISDDTCTEFLSGVWNTFVGLDAITFCAVRFDIFKQISCLTSAL</sequence>
<dbReference type="AlphaFoldDB" id="A0A4S2M4R0"/>
<name>A0A4S2M4R0_OPIFE</name>
<evidence type="ECO:0000313" key="2">
    <source>
        <dbReference type="Proteomes" id="UP000308267"/>
    </source>
</evidence>
<keyword evidence="2" id="KW-1185">Reference proteome</keyword>
<reference evidence="1 2" key="1">
    <citation type="journal article" date="2019" name="BMC Genomics">
        <title>New insights from Opisthorchis felineus genome: update on genomics of the epidemiologically important liver flukes.</title>
        <authorList>
            <person name="Ershov N.I."/>
            <person name="Mordvinov V.A."/>
            <person name="Prokhortchouk E.B."/>
            <person name="Pakharukova M.Y."/>
            <person name="Gunbin K.V."/>
            <person name="Ustyantsev K."/>
            <person name="Genaev M.A."/>
            <person name="Blinov A.G."/>
            <person name="Mazur A."/>
            <person name="Boulygina E."/>
            <person name="Tsygankova S."/>
            <person name="Khrameeva E."/>
            <person name="Chekanov N."/>
            <person name="Fan G."/>
            <person name="Xiao A."/>
            <person name="Zhang H."/>
            <person name="Xu X."/>
            <person name="Yang H."/>
            <person name="Solovyev V."/>
            <person name="Lee S.M."/>
            <person name="Liu X."/>
            <person name="Afonnikov D.A."/>
            <person name="Skryabin K.G."/>
        </authorList>
    </citation>
    <scope>NUCLEOTIDE SEQUENCE [LARGE SCALE GENOMIC DNA]</scope>
    <source>
        <strain evidence="1">AK-0245</strain>
        <tissue evidence="1">Whole organism</tissue>
    </source>
</reference>